<gene>
    <name evidence="2" type="ORF">DLK05_04630</name>
</gene>
<dbReference type="InterPro" id="IPR001932">
    <property type="entry name" value="PPM-type_phosphatase-like_dom"/>
</dbReference>
<proteinExistence type="predicted"/>
<organism evidence="2 3">
    <name type="scientific">Ancylomarina longa</name>
    <dbReference type="NCBI Taxonomy" id="2487017"/>
    <lineage>
        <taxon>Bacteria</taxon>
        <taxon>Pseudomonadati</taxon>
        <taxon>Bacteroidota</taxon>
        <taxon>Bacteroidia</taxon>
        <taxon>Marinilabiliales</taxon>
        <taxon>Marinifilaceae</taxon>
        <taxon>Ancylomarina</taxon>
    </lineage>
</organism>
<dbReference type="AlphaFoldDB" id="A0A434AX61"/>
<evidence type="ECO:0000259" key="1">
    <source>
        <dbReference type="Pfam" id="PF07228"/>
    </source>
</evidence>
<evidence type="ECO:0000313" key="2">
    <source>
        <dbReference type="EMBL" id="RUT79109.1"/>
    </source>
</evidence>
<comment type="caution">
    <text evidence="2">The sequence shown here is derived from an EMBL/GenBank/DDBJ whole genome shotgun (WGS) entry which is preliminary data.</text>
</comment>
<dbReference type="RefSeq" id="WP_127342824.1">
    <property type="nucleotide sequence ID" value="NZ_RJJX01000004.1"/>
</dbReference>
<accession>A0A434AX61</accession>
<dbReference type="SUPFAM" id="SSF81606">
    <property type="entry name" value="PP2C-like"/>
    <property type="match status" value="1"/>
</dbReference>
<name>A0A434AX61_9BACT</name>
<dbReference type="Proteomes" id="UP000282985">
    <property type="component" value="Unassembled WGS sequence"/>
</dbReference>
<sequence>MKRSDFYLEVECLQQNQHGQSICGDVFMSRKIKEEGRTILVLSDGLGSGVKANVLGTLTASMILNYMKVNKDIRKAAEVIMNTLPVCSKRKASYSTFTIVDVECDGETRIIRYDNPDCLILRGLDTITPDYEELLLDGDSNKDKVLYSYRFKAQKEDRIVFCSDGVTNSGMGSRRWPFGWGLENLKPFVIGLIRKHVFLSARDLGSKVVERACANYGNDPKDDTSCAVLYYREPRNLIICTGPPYEKSKDAKLVRQLNEFKGTKIVCGGTTAGIVSRELQKPISVDLQITDNELPPLSHIEGIDLVTEGILTLGKVYRLLINHKQGMALGHGPADCIVRLLIDSDKIFLINGTRINVAHQDPNLPVELEIRRTVVKNIVALLEEKFLKEVDLSYI</sequence>
<dbReference type="InterPro" id="IPR036457">
    <property type="entry name" value="PPM-type-like_dom_sf"/>
</dbReference>
<dbReference type="EMBL" id="RJJX01000004">
    <property type="protein sequence ID" value="RUT79109.1"/>
    <property type="molecule type" value="Genomic_DNA"/>
</dbReference>
<protein>
    <submittedName>
        <fullName evidence="2">Stage II sporulation protein E</fullName>
    </submittedName>
</protein>
<dbReference type="Gene3D" id="3.60.40.10">
    <property type="entry name" value="PPM-type phosphatase domain"/>
    <property type="match status" value="1"/>
</dbReference>
<reference evidence="2 3" key="1">
    <citation type="submission" date="2018-11" db="EMBL/GenBank/DDBJ databases">
        <title>Parancylomarina longa gen. nov., sp. nov., isolated from sediments of southern Okinawa.</title>
        <authorList>
            <person name="Fu T."/>
        </authorList>
    </citation>
    <scope>NUCLEOTIDE SEQUENCE [LARGE SCALE GENOMIC DNA]</scope>
    <source>
        <strain evidence="2 3">T3-2 S1-C</strain>
    </source>
</reference>
<feature type="domain" description="PPM-type phosphatase" evidence="1">
    <location>
        <begin position="35"/>
        <end position="229"/>
    </location>
</feature>
<evidence type="ECO:0000313" key="3">
    <source>
        <dbReference type="Proteomes" id="UP000282985"/>
    </source>
</evidence>
<dbReference type="Pfam" id="PF07228">
    <property type="entry name" value="SpoIIE"/>
    <property type="match status" value="1"/>
</dbReference>
<keyword evidence="3" id="KW-1185">Reference proteome</keyword>
<dbReference type="OrthoDB" id="1090916at2"/>